<dbReference type="GO" id="GO:0000932">
    <property type="term" value="C:P-body"/>
    <property type="evidence" value="ECO:0007669"/>
    <property type="project" value="UniProtKB-UniRule"/>
</dbReference>
<dbReference type="PIRSF" id="PIRSF005290">
    <property type="entry name" value="NOT_su_3_5"/>
    <property type="match status" value="1"/>
</dbReference>
<evidence type="ECO:0000259" key="13">
    <source>
        <dbReference type="Pfam" id="PF04065"/>
    </source>
</evidence>
<keyword evidence="10" id="KW-0010">Activator</keyword>
<dbReference type="GO" id="GO:0006355">
    <property type="term" value="P:regulation of DNA-templated transcription"/>
    <property type="evidence" value="ECO:0007669"/>
    <property type="project" value="InterPro"/>
</dbReference>
<evidence type="ECO:0000256" key="2">
    <source>
        <dbReference type="ARBA" id="ARBA00004496"/>
    </source>
</evidence>
<protein>
    <recommendedName>
        <fullName evidence="10">General negative regulator of transcription subunit</fullName>
    </recommendedName>
</protein>
<evidence type="ECO:0000256" key="6">
    <source>
        <dbReference type="ARBA" id="ARBA00022553"/>
    </source>
</evidence>
<feature type="compositionally biased region" description="Polar residues" evidence="12">
    <location>
        <begin position="433"/>
        <end position="461"/>
    </location>
</feature>
<dbReference type="Pfam" id="PF04153">
    <property type="entry name" value="NOT2_3_5_C"/>
    <property type="match status" value="1"/>
</dbReference>
<feature type="compositionally biased region" description="Low complexity" evidence="12">
    <location>
        <begin position="225"/>
        <end position="256"/>
    </location>
</feature>
<dbReference type="InterPro" id="IPR012270">
    <property type="entry name" value="CCR4-NOT_su3/5"/>
</dbReference>
<feature type="compositionally biased region" description="Polar residues" evidence="12">
    <location>
        <begin position="274"/>
        <end position="285"/>
    </location>
</feature>
<gene>
    <name evidence="15" type="ORF">HG537_0B02060</name>
</gene>
<feature type="region of interest" description="Disordered" evidence="12">
    <location>
        <begin position="430"/>
        <end position="469"/>
    </location>
</feature>
<dbReference type="InterPro" id="IPR040168">
    <property type="entry name" value="Not2/3/5"/>
</dbReference>
<name>A0A7H9HM42_9SACH</name>
<comment type="function">
    <text evidence="10">Acts as component of the CCR4-NOT core complex, which in the nucleus seems to be a general transcription factor, and in the cytoplasm the major mRNA deadenylase involved in mRNA turnover. The NOT protein subcomplex negatively regulates the basal and activated transcription of many genes. Preferentially affects TC-type TATA element-dependent transcription. Could directly or indirectly inhibit component(s) of the general transcription machinery.</text>
</comment>
<dbReference type="OrthoDB" id="293823at2759"/>
<dbReference type="AlphaFoldDB" id="A0A7H9HM42"/>
<feature type="coiled-coil region" evidence="11">
    <location>
        <begin position="42"/>
        <end position="89"/>
    </location>
</feature>
<keyword evidence="9 10" id="KW-0539">Nucleus</keyword>
<dbReference type="InterPro" id="IPR007207">
    <property type="entry name" value="Not_N"/>
</dbReference>
<keyword evidence="16" id="KW-1185">Reference proteome</keyword>
<evidence type="ECO:0000313" key="15">
    <source>
        <dbReference type="EMBL" id="QLQ78858.1"/>
    </source>
</evidence>
<evidence type="ECO:0000256" key="11">
    <source>
        <dbReference type="SAM" id="Coils"/>
    </source>
</evidence>
<feature type="domain" description="CCR4-Not complex component Not N-terminal" evidence="13">
    <location>
        <begin position="2"/>
        <end position="212"/>
    </location>
</feature>
<evidence type="ECO:0000256" key="10">
    <source>
        <dbReference type="PIRNR" id="PIRNR005290"/>
    </source>
</evidence>
<feature type="coiled-coil region" evidence="11">
    <location>
        <begin position="128"/>
        <end position="174"/>
    </location>
</feature>
<accession>A0A7H9HM42</accession>
<dbReference type="EMBL" id="CP059268">
    <property type="protein sequence ID" value="QLQ78858.1"/>
    <property type="molecule type" value="Genomic_DNA"/>
</dbReference>
<feature type="region of interest" description="Disordered" evidence="12">
    <location>
        <begin position="211"/>
        <end position="337"/>
    </location>
</feature>
<dbReference type="Gene3D" id="2.30.30.1020">
    <property type="entry name" value="CCR4-NOT complex subunit 2/3/5, C-terminal domain"/>
    <property type="match status" value="1"/>
</dbReference>
<evidence type="ECO:0000256" key="1">
    <source>
        <dbReference type="ARBA" id="ARBA00004123"/>
    </source>
</evidence>
<reference evidence="15 16" key="1">
    <citation type="submission" date="2020-06" db="EMBL/GenBank/DDBJ databases">
        <title>The yeast mating-type switching endonuclease HO is a domesticated member of an unorthodox homing genetic element family.</title>
        <authorList>
            <person name="Coughlan A.Y."/>
            <person name="Lombardi L."/>
            <person name="Braun-Galleani S."/>
            <person name="Martos A.R."/>
            <person name="Galeote V."/>
            <person name="Bigey F."/>
            <person name="Dequin S."/>
            <person name="Byrne K.P."/>
            <person name="Wolfe K.H."/>
        </authorList>
    </citation>
    <scope>NUCLEOTIDE SEQUENCE [LARGE SCALE GENOMIC DNA]</scope>
    <source>
        <strain evidence="15 16">CBS2947</strain>
    </source>
</reference>
<evidence type="ECO:0000256" key="3">
    <source>
        <dbReference type="ARBA" id="ARBA00007682"/>
    </source>
</evidence>
<keyword evidence="4 10" id="KW-0963">Cytoplasm</keyword>
<dbReference type="InterPro" id="IPR007282">
    <property type="entry name" value="NOT2/3/5_C"/>
</dbReference>
<keyword evidence="5 10" id="KW-0678">Repressor</keyword>
<dbReference type="GO" id="GO:0005634">
    <property type="term" value="C:nucleus"/>
    <property type="evidence" value="ECO:0007669"/>
    <property type="project" value="UniProtKB-SubCell"/>
</dbReference>
<keyword evidence="7 10" id="KW-0805">Transcription regulation</keyword>
<keyword evidence="6" id="KW-0597">Phosphoprotein</keyword>
<keyword evidence="8 10" id="KW-0804">Transcription</keyword>
<evidence type="ECO:0000256" key="8">
    <source>
        <dbReference type="ARBA" id="ARBA00023163"/>
    </source>
</evidence>
<dbReference type="Pfam" id="PF04065">
    <property type="entry name" value="Not3"/>
    <property type="match status" value="1"/>
</dbReference>
<organism evidence="15 16">
    <name type="scientific">Torulaspora globosa</name>
    <dbReference type="NCBI Taxonomy" id="48254"/>
    <lineage>
        <taxon>Eukaryota</taxon>
        <taxon>Fungi</taxon>
        <taxon>Dikarya</taxon>
        <taxon>Ascomycota</taxon>
        <taxon>Saccharomycotina</taxon>
        <taxon>Saccharomycetes</taxon>
        <taxon>Saccharomycetales</taxon>
        <taxon>Saccharomycetaceae</taxon>
        <taxon>Torulaspora</taxon>
    </lineage>
</organism>
<dbReference type="InterPro" id="IPR038635">
    <property type="entry name" value="CCR4-NOT_su2/3/5_C_sf"/>
</dbReference>
<sequence>MSQRKLQQDIDKLLKKVKEGLVEFEEVYDKFQSTDPENSSHREKLESDLKREIKKLQKHRDQIKTWLSKEDVKDKQDALKENRRAIENGMERFKSVEKLMKTKQFSTEALTNPDIIKDPRELKKRDQFIFIQDCLDELQRQLESYEAQEQHEQVERHEFHIHNLENVLKLLQNNEMEPETVEEYQDDIKYYIENNDEPDFIEYDTLYEDMGCESKPSQDNNKEVSSSIAISSSANTGTVATTISTTTTTTGNNSASLKQVKKTERSPKKKAQHQVVTSTASTPTRGTPVPVSPQSPSPETAGLSHPNNGTSNIDKKSETDGAQPREELPFPPDKSEQITQQIERDIRENDAFKNPLFGEGLRYWLNSKRPLMQPYNDMPEQMVSQLESSLLNCPDSLDADSPHFYRKPLSLPHPTSIFFPNEPIRFVYPSDNGPFQAQSQSGEQLQNSKNGESDQSGQGQNKKLDQKSSEDIYSRTSLARIFTKFDLDTLFFIFYHYQGTYDQFLAARELSKNRKWRFSKKDRCWYYKEVEKLPPGLPQSEEESWRYFDYQGSWLARRCNNDMVPSEEDFEKIF</sequence>
<proteinExistence type="inferred from homology"/>
<dbReference type="GO" id="GO:0030015">
    <property type="term" value="C:CCR4-NOT core complex"/>
    <property type="evidence" value="ECO:0007669"/>
    <property type="project" value="UniProtKB-UniRule"/>
</dbReference>
<evidence type="ECO:0000256" key="4">
    <source>
        <dbReference type="ARBA" id="ARBA00022490"/>
    </source>
</evidence>
<keyword evidence="11" id="KW-0175">Coiled coil</keyword>
<evidence type="ECO:0000256" key="9">
    <source>
        <dbReference type="ARBA" id="ARBA00023242"/>
    </source>
</evidence>
<feature type="domain" description="NOT2/NOT3/NOT5 C-terminal" evidence="14">
    <location>
        <begin position="389"/>
        <end position="560"/>
    </location>
</feature>
<comment type="similarity">
    <text evidence="3 10">Belongs to the CNOT2/3/5 family.</text>
</comment>
<evidence type="ECO:0000256" key="12">
    <source>
        <dbReference type="SAM" id="MobiDB-lite"/>
    </source>
</evidence>
<evidence type="ECO:0000256" key="7">
    <source>
        <dbReference type="ARBA" id="ARBA00023015"/>
    </source>
</evidence>
<dbReference type="Proteomes" id="UP000510647">
    <property type="component" value="Chromosome 2"/>
</dbReference>
<feature type="compositionally biased region" description="Basic and acidic residues" evidence="12">
    <location>
        <begin position="313"/>
        <end position="337"/>
    </location>
</feature>
<dbReference type="PANTHER" id="PTHR23326">
    <property type="entry name" value="CCR4 NOT-RELATED"/>
    <property type="match status" value="1"/>
</dbReference>
<dbReference type="GO" id="GO:0000289">
    <property type="term" value="P:nuclear-transcribed mRNA poly(A) tail shortening"/>
    <property type="evidence" value="ECO:0007669"/>
    <property type="project" value="UniProtKB-ARBA"/>
</dbReference>
<comment type="subcellular location">
    <subcellularLocation>
        <location evidence="2 10">Cytoplasm</location>
    </subcellularLocation>
    <subcellularLocation>
        <location evidence="1 10">Nucleus</location>
    </subcellularLocation>
</comment>
<evidence type="ECO:0000313" key="16">
    <source>
        <dbReference type="Proteomes" id="UP000510647"/>
    </source>
</evidence>
<evidence type="ECO:0000259" key="14">
    <source>
        <dbReference type="Pfam" id="PF04153"/>
    </source>
</evidence>
<evidence type="ECO:0000256" key="5">
    <source>
        <dbReference type="ARBA" id="ARBA00022491"/>
    </source>
</evidence>